<reference evidence="1" key="1">
    <citation type="journal article" date="2018" name="Genome Biol.">
        <title>SKESA: strategic k-mer extension for scrupulous assemblies.</title>
        <authorList>
            <person name="Souvorov A."/>
            <person name="Agarwala R."/>
            <person name="Lipman D.J."/>
        </authorList>
    </citation>
    <scope>NUCLEOTIDE SEQUENCE</scope>
    <source>
        <strain evidence="1">09051564_33_guinea_fowl_Incl1_ESC-S_2009</strain>
    </source>
</reference>
<reference evidence="1" key="2">
    <citation type="submission" date="2018-07" db="EMBL/GenBank/DDBJ databases">
        <authorList>
            <consortium name="NCBI Pathogen Detection Project"/>
        </authorList>
    </citation>
    <scope>NUCLEOTIDE SEQUENCE</scope>
    <source>
        <strain evidence="1">09051564_33_guinea_fowl_Incl1_ESC-S_2009</strain>
    </source>
</reference>
<organism evidence="1">
    <name type="scientific">Salmonella infantis</name>
    <dbReference type="NCBI Taxonomy" id="595"/>
    <lineage>
        <taxon>Bacteria</taxon>
        <taxon>Pseudomonadati</taxon>
        <taxon>Pseudomonadota</taxon>
        <taxon>Gammaproteobacteria</taxon>
        <taxon>Enterobacterales</taxon>
        <taxon>Enterobacteriaceae</taxon>
        <taxon>Salmonella</taxon>
    </lineage>
</organism>
<name>A0A740TYE5_SALIN</name>
<comment type="caution">
    <text evidence="1">The sequence shown here is derived from an EMBL/GenBank/DDBJ whole genome shotgun (WGS) entry which is preliminary data.</text>
</comment>
<protein>
    <submittedName>
        <fullName evidence="1">Uncharacterized protein</fullName>
    </submittedName>
</protein>
<dbReference type="EMBL" id="DAATVP010000028">
    <property type="protein sequence ID" value="HAF0301442.1"/>
    <property type="molecule type" value="Genomic_DNA"/>
</dbReference>
<gene>
    <name evidence="1" type="ORF">G9W72_004588</name>
</gene>
<evidence type="ECO:0000313" key="1">
    <source>
        <dbReference type="EMBL" id="HAF0301442.1"/>
    </source>
</evidence>
<proteinExistence type="predicted"/>
<dbReference type="AlphaFoldDB" id="A0A740TYE5"/>
<sequence length="87" mass="10168">MNILATKERLGVNFYLVEELTCVGDELIVNFINCFMTISNKKFFHHKQDGVKVSYIDKKTYDINVDPLKLDFERAEMIADFMTDILI</sequence>
<accession>A0A740TYE5</accession>